<gene>
    <name evidence="1" type="ORF">Rrhod_3039</name>
</gene>
<name>R7WNI4_9NOCA</name>
<dbReference type="AlphaFoldDB" id="R7WNI4"/>
<accession>R7WNI4</accession>
<dbReference type="EMBL" id="APMY01000093">
    <property type="protein sequence ID" value="EOM75579.1"/>
    <property type="molecule type" value="Genomic_DNA"/>
</dbReference>
<keyword evidence="2" id="KW-1185">Reference proteome</keyword>
<dbReference type="Proteomes" id="UP000013525">
    <property type="component" value="Unassembled WGS sequence"/>
</dbReference>
<reference evidence="1 2" key="1">
    <citation type="journal article" date="2013" name="Genome Announc.">
        <title>Draft Genome Sequence of Rhodococcus rhodnii Strain LMG5362, a Symbiont of Rhodnius prolixus (Hemiptera, Reduviidae, Triatominae), the Principle Vector of Trypanosoma cruzi.</title>
        <authorList>
            <person name="Pachebat J.A."/>
            <person name="van Keulen G."/>
            <person name="Whitten M.M."/>
            <person name="Girdwood S."/>
            <person name="Del Sol R."/>
            <person name="Dyson P.J."/>
            <person name="Facey P.D."/>
        </authorList>
    </citation>
    <scope>NUCLEOTIDE SEQUENCE [LARGE SCALE GENOMIC DNA]</scope>
    <source>
        <strain evidence="1 2">LMG 5362</strain>
    </source>
</reference>
<dbReference type="PATRIC" id="fig|1273125.3.peg.2888"/>
<comment type="caution">
    <text evidence="1">The sequence shown here is derived from an EMBL/GenBank/DDBJ whole genome shotgun (WGS) entry which is preliminary data.</text>
</comment>
<evidence type="ECO:0000313" key="1">
    <source>
        <dbReference type="EMBL" id="EOM75579.1"/>
    </source>
</evidence>
<evidence type="ECO:0000313" key="2">
    <source>
        <dbReference type="Proteomes" id="UP000013525"/>
    </source>
</evidence>
<organism evidence="1 2">
    <name type="scientific">Rhodococcus rhodnii LMG 5362</name>
    <dbReference type="NCBI Taxonomy" id="1273125"/>
    <lineage>
        <taxon>Bacteria</taxon>
        <taxon>Bacillati</taxon>
        <taxon>Actinomycetota</taxon>
        <taxon>Actinomycetes</taxon>
        <taxon>Mycobacteriales</taxon>
        <taxon>Nocardiaceae</taxon>
        <taxon>Rhodococcus</taxon>
    </lineage>
</organism>
<proteinExistence type="predicted"/>
<protein>
    <submittedName>
        <fullName evidence="1">Uncharacterized protein</fullName>
    </submittedName>
</protein>
<sequence length="51" mass="5564">MFGWRPGPGCPVDQFCLLAMPGGREAGPTCDTRGGDRCCCRRSPPARCHQR</sequence>